<dbReference type="InterPro" id="IPR051090">
    <property type="entry name" value="Inositol_monoP_superfamily"/>
</dbReference>
<name>A0ABT0CDM6_THEVL</name>
<dbReference type="PROSITE" id="PS00629">
    <property type="entry name" value="IMP_1"/>
    <property type="match status" value="1"/>
</dbReference>
<dbReference type="EC" id="3.1.3.15" evidence="4 11"/>
<evidence type="ECO:0000256" key="9">
    <source>
        <dbReference type="ARBA" id="ARBA00023102"/>
    </source>
</evidence>
<evidence type="ECO:0000256" key="6">
    <source>
        <dbReference type="ARBA" id="ARBA00022723"/>
    </source>
</evidence>
<comment type="cofactor">
    <cofactor evidence="1">
        <name>Mg(2+)</name>
        <dbReference type="ChEBI" id="CHEBI:18420"/>
    </cofactor>
</comment>
<dbReference type="InterPro" id="IPR020583">
    <property type="entry name" value="Inositol_monoP_metal-BS"/>
</dbReference>
<evidence type="ECO:0000313" key="12">
    <source>
        <dbReference type="EMBL" id="MCJ2543891.1"/>
    </source>
</evidence>
<proteinExistence type="inferred from homology"/>
<dbReference type="Gene3D" id="3.40.190.80">
    <property type="match status" value="1"/>
</dbReference>
<evidence type="ECO:0000256" key="8">
    <source>
        <dbReference type="ARBA" id="ARBA00022842"/>
    </source>
</evidence>
<sequence>MLREEVCCDGGKRVVKAEWIELAQALADAAGAVIRPLFRGDLQAEYKEARSPIVTIADREAEQAMRALLTAQVPDHNILGEEFGLHQTGSPYTWVLDPLDGTIAFSTGKPTFGTLIALLEDDRPILGVIDQPILRERWLGVQGQPTQFNRQPAQTKTNTDLGRAYLSCTTPDLFTQPDQQRRFQQLSQSVHITSYGGDCYQYGLLASGHIDVVMECGLALYDFAALIPVVEGSGGVITDWQGDPLTRTSTGEVLAAANPSLHQQALAQIKQVAIPGGS</sequence>
<evidence type="ECO:0000256" key="5">
    <source>
        <dbReference type="ARBA" id="ARBA00022605"/>
    </source>
</evidence>
<comment type="pathway">
    <text evidence="2">Amino-acid biosynthesis; L-histidine biosynthesis; L-histidine from 5-phospho-alpha-D-ribose 1-diphosphate: step 8/9.</text>
</comment>
<dbReference type="EMBL" id="JAFIRA010000039">
    <property type="protein sequence ID" value="MCJ2543891.1"/>
    <property type="molecule type" value="Genomic_DNA"/>
</dbReference>
<keyword evidence="13" id="KW-1185">Reference proteome</keyword>
<evidence type="ECO:0000256" key="3">
    <source>
        <dbReference type="ARBA" id="ARBA00009759"/>
    </source>
</evidence>
<gene>
    <name evidence="12" type="primary">hisN</name>
    <name evidence="12" type="ORF">JX360_13435</name>
</gene>
<comment type="caution">
    <text evidence="12">The sequence shown here is derived from an EMBL/GenBank/DDBJ whole genome shotgun (WGS) entry which is preliminary data.</text>
</comment>
<dbReference type="InterPro" id="IPR000760">
    <property type="entry name" value="Inositol_monophosphatase-like"/>
</dbReference>
<evidence type="ECO:0000256" key="7">
    <source>
        <dbReference type="ARBA" id="ARBA00022801"/>
    </source>
</evidence>
<evidence type="ECO:0000256" key="11">
    <source>
        <dbReference type="NCBIfam" id="TIGR02067"/>
    </source>
</evidence>
<accession>A0ABT0CDM6</accession>
<dbReference type="PANTHER" id="PTHR43200">
    <property type="entry name" value="PHOSPHATASE"/>
    <property type="match status" value="1"/>
</dbReference>
<dbReference type="NCBIfam" id="TIGR02067">
    <property type="entry name" value="his_9_HisN"/>
    <property type="match status" value="1"/>
</dbReference>
<evidence type="ECO:0000313" key="13">
    <source>
        <dbReference type="Proteomes" id="UP000830835"/>
    </source>
</evidence>
<dbReference type="Pfam" id="PF00459">
    <property type="entry name" value="Inositol_P"/>
    <property type="match status" value="1"/>
</dbReference>
<dbReference type="InterPro" id="IPR011809">
    <property type="entry name" value="His_9_proposed"/>
</dbReference>
<keyword evidence="6" id="KW-0479">Metal-binding</keyword>
<protein>
    <recommendedName>
        <fullName evidence="4 11">Histidinol-phosphatase</fullName>
        <ecNumber evidence="4 11">3.1.3.15</ecNumber>
    </recommendedName>
</protein>
<reference evidence="12" key="1">
    <citation type="submission" date="2021-02" db="EMBL/GenBank/DDBJ databases">
        <title>The CRISPR/cas machinery reduction and long-range gene transfer in the hot spring cyanobacterium Synechococcus.</title>
        <authorList>
            <person name="Dvorak P."/>
            <person name="Jahodarova E."/>
            <person name="Hasler P."/>
            <person name="Poulickova A."/>
        </authorList>
    </citation>
    <scope>NUCLEOTIDE SEQUENCE</scope>
    <source>
        <strain evidence="12">Rupite</strain>
    </source>
</reference>
<dbReference type="GO" id="GO:0004401">
    <property type="term" value="F:histidinol-phosphatase activity"/>
    <property type="evidence" value="ECO:0007669"/>
    <property type="project" value="UniProtKB-EC"/>
</dbReference>
<keyword evidence="9" id="KW-0368">Histidine biosynthesis</keyword>
<evidence type="ECO:0000256" key="1">
    <source>
        <dbReference type="ARBA" id="ARBA00001946"/>
    </source>
</evidence>
<comment type="similarity">
    <text evidence="3">Belongs to the inositol monophosphatase superfamily.</text>
</comment>
<keyword evidence="5" id="KW-0028">Amino-acid biosynthesis</keyword>
<dbReference type="RefSeq" id="WP_244351874.1">
    <property type="nucleotide sequence ID" value="NZ_JAFIRA010000039.1"/>
</dbReference>
<organism evidence="12 13">
    <name type="scientific">Thermostichus vulcanus str. 'Rupite'</name>
    <dbReference type="NCBI Taxonomy" id="2813851"/>
    <lineage>
        <taxon>Bacteria</taxon>
        <taxon>Bacillati</taxon>
        <taxon>Cyanobacteriota</taxon>
        <taxon>Cyanophyceae</taxon>
        <taxon>Thermostichales</taxon>
        <taxon>Thermostichaceae</taxon>
        <taxon>Thermostichus</taxon>
    </lineage>
</organism>
<evidence type="ECO:0000256" key="10">
    <source>
        <dbReference type="ARBA" id="ARBA00049158"/>
    </source>
</evidence>
<dbReference type="CDD" id="cd01641">
    <property type="entry name" value="Bacterial_IMPase_like_1"/>
    <property type="match status" value="1"/>
</dbReference>
<comment type="catalytic activity">
    <reaction evidence="10">
        <text>L-histidinol phosphate + H2O = L-histidinol + phosphate</text>
        <dbReference type="Rhea" id="RHEA:14465"/>
        <dbReference type="ChEBI" id="CHEBI:15377"/>
        <dbReference type="ChEBI" id="CHEBI:43474"/>
        <dbReference type="ChEBI" id="CHEBI:57699"/>
        <dbReference type="ChEBI" id="CHEBI:57980"/>
        <dbReference type="EC" id="3.1.3.15"/>
    </reaction>
</comment>
<dbReference type="PANTHER" id="PTHR43200:SF6">
    <property type="entry name" value="3'(2'),5'-BISPHOSPHATE NUCLEOTIDASE"/>
    <property type="match status" value="1"/>
</dbReference>
<dbReference type="PRINTS" id="PR00377">
    <property type="entry name" value="IMPHPHTASES"/>
</dbReference>
<keyword evidence="7 12" id="KW-0378">Hydrolase</keyword>
<keyword evidence="8" id="KW-0460">Magnesium</keyword>
<dbReference type="SUPFAM" id="SSF56655">
    <property type="entry name" value="Carbohydrate phosphatase"/>
    <property type="match status" value="1"/>
</dbReference>
<evidence type="ECO:0000256" key="4">
    <source>
        <dbReference type="ARBA" id="ARBA00013085"/>
    </source>
</evidence>
<dbReference type="Proteomes" id="UP000830835">
    <property type="component" value="Unassembled WGS sequence"/>
</dbReference>
<evidence type="ECO:0000256" key="2">
    <source>
        <dbReference type="ARBA" id="ARBA00004970"/>
    </source>
</evidence>
<dbReference type="Gene3D" id="3.30.540.10">
    <property type="entry name" value="Fructose-1,6-Bisphosphatase, subunit A, domain 1"/>
    <property type="match status" value="1"/>
</dbReference>